<dbReference type="AlphaFoldDB" id="A0A098GI21"/>
<dbReference type="EMBL" id="FMVN01000016">
    <property type="protein sequence ID" value="SCY74249.1"/>
    <property type="molecule type" value="Genomic_DNA"/>
</dbReference>
<evidence type="ECO:0000313" key="3">
    <source>
        <dbReference type="Proteomes" id="UP000032414"/>
    </source>
</evidence>
<name>A0A098GI21_LEGMI</name>
<accession>A0A098GI21</accession>
<reference evidence="1" key="1">
    <citation type="submission" date="2014-09" db="EMBL/GenBank/DDBJ databases">
        <authorList>
            <person name="GOMEZ-VALERO Laura"/>
        </authorList>
    </citation>
    <scope>NUCLEOTIDE SEQUENCE</scope>
    <source>
        <strain evidence="1">ATCC33218</strain>
    </source>
</reference>
<dbReference type="Proteomes" id="UP000182998">
    <property type="component" value="Unassembled WGS sequence"/>
</dbReference>
<keyword evidence="4" id="KW-1185">Reference proteome</keyword>
<dbReference type="Proteomes" id="UP000032414">
    <property type="component" value="Chromosome I"/>
</dbReference>
<reference evidence="2 4" key="3">
    <citation type="submission" date="2016-10" db="EMBL/GenBank/DDBJ databases">
        <authorList>
            <person name="Varghese N."/>
            <person name="Submissions S."/>
        </authorList>
    </citation>
    <scope>NUCLEOTIDE SEQUENCE [LARGE SCALE GENOMIC DNA]</scope>
    <source>
        <strain evidence="2 4">ATCC 33218</strain>
    </source>
</reference>
<evidence type="ECO:0000313" key="2">
    <source>
        <dbReference type="EMBL" id="SCY74249.1"/>
    </source>
</evidence>
<sequence>MNTRLVWNFEIENDNMLNLQNLKAAREEIRWEARYFWPSNTTITLHGLDHHFLSLSNYETKHRQDCYSLLPKSNFNIKRRRMQMLYKPLLKESGMLRGYGKKINLEDYPDNEILPGTDGLSAPALLAQLKNNKRDIEVEKDALIYKFASEPIIKLELARLTIAEQIFYSACIEGKSKTLVSSIAKHLLGERVSCDYVNFLKQILAYDE</sequence>
<evidence type="ECO:0000313" key="4">
    <source>
        <dbReference type="Proteomes" id="UP000182998"/>
    </source>
</evidence>
<evidence type="ECO:0000313" key="1">
    <source>
        <dbReference type="EMBL" id="CEG62114.1"/>
    </source>
</evidence>
<organism evidence="1 3">
    <name type="scientific">Legionella micdadei</name>
    <name type="common">Tatlockia micdadei</name>
    <dbReference type="NCBI Taxonomy" id="451"/>
    <lineage>
        <taxon>Bacteria</taxon>
        <taxon>Pseudomonadati</taxon>
        <taxon>Pseudomonadota</taxon>
        <taxon>Gammaproteobacteria</taxon>
        <taxon>Legionellales</taxon>
        <taxon>Legionellaceae</taxon>
        <taxon>Legionella</taxon>
    </lineage>
</organism>
<reference evidence="3" key="2">
    <citation type="submission" date="2014-09" db="EMBL/GenBank/DDBJ databases">
        <authorList>
            <person name="Gomez-Valero L."/>
        </authorList>
    </citation>
    <scope>NUCLEOTIDE SEQUENCE [LARGE SCALE GENOMIC DNA]</scope>
    <source>
        <strain evidence="3">ATCC33218</strain>
    </source>
</reference>
<gene>
    <name evidence="1" type="ORF">LMI_2875</name>
    <name evidence="2" type="ORF">SAMN02982997_02744</name>
</gene>
<dbReference type="PATRIC" id="fig|451.8.peg.2467"/>
<dbReference type="HOGENOM" id="CLU_1330562_0_0_6"/>
<dbReference type="RefSeq" id="WP_045100238.1">
    <property type="nucleotide sequence ID" value="NZ_CP020614.1"/>
</dbReference>
<proteinExistence type="predicted"/>
<dbReference type="OrthoDB" id="5647572at2"/>
<protein>
    <submittedName>
        <fullName evidence="1">Uncharacterized protein</fullName>
    </submittedName>
</protein>
<dbReference type="STRING" id="451.B6N58_13275"/>
<dbReference type="KEGG" id="tmc:LMI_2875"/>
<dbReference type="EMBL" id="LN614830">
    <property type="protein sequence ID" value="CEG62114.1"/>
    <property type="molecule type" value="Genomic_DNA"/>
</dbReference>